<feature type="compositionally biased region" description="Basic and acidic residues" evidence="1">
    <location>
        <begin position="669"/>
        <end position="689"/>
    </location>
</feature>
<name>A0A817QMY5_9BILA</name>
<evidence type="ECO:0000313" key="2">
    <source>
        <dbReference type="EMBL" id="CAF3209464.1"/>
    </source>
</evidence>
<reference evidence="2" key="1">
    <citation type="submission" date="2021-02" db="EMBL/GenBank/DDBJ databases">
        <authorList>
            <person name="Nowell W R."/>
        </authorList>
    </citation>
    <scope>NUCLEOTIDE SEQUENCE</scope>
</reference>
<accession>A0A817QMY5</accession>
<dbReference type="AlphaFoldDB" id="A0A817QMY5"/>
<comment type="caution">
    <text evidence="2">The sequence shown here is derived from an EMBL/GenBank/DDBJ whole genome shotgun (WGS) entry which is preliminary data.</text>
</comment>
<feature type="compositionally biased region" description="Acidic residues" evidence="1">
    <location>
        <begin position="639"/>
        <end position="663"/>
    </location>
</feature>
<feature type="compositionally biased region" description="Low complexity" evidence="1">
    <location>
        <begin position="693"/>
        <end position="710"/>
    </location>
</feature>
<proteinExistence type="predicted"/>
<feature type="region of interest" description="Disordered" evidence="1">
    <location>
        <begin position="733"/>
        <end position="753"/>
    </location>
</feature>
<evidence type="ECO:0000313" key="4">
    <source>
        <dbReference type="Proteomes" id="UP000663833"/>
    </source>
</evidence>
<feature type="compositionally biased region" description="Basic and acidic residues" evidence="1">
    <location>
        <begin position="734"/>
        <end position="743"/>
    </location>
</feature>
<dbReference type="EMBL" id="CAJOBO010003373">
    <property type="protein sequence ID" value="CAF4490546.1"/>
    <property type="molecule type" value="Genomic_DNA"/>
</dbReference>
<dbReference type="Proteomes" id="UP000663833">
    <property type="component" value="Unassembled WGS sequence"/>
</dbReference>
<dbReference type="Proteomes" id="UP000663851">
    <property type="component" value="Unassembled WGS sequence"/>
</dbReference>
<gene>
    <name evidence="3" type="ORF">HFQ381_LOCUS26988</name>
    <name evidence="2" type="ORF">LUA448_LOCUS2688</name>
</gene>
<organism evidence="2 4">
    <name type="scientific">Rotaria socialis</name>
    <dbReference type="NCBI Taxonomy" id="392032"/>
    <lineage>
        <taxon>Eukaryota</taxon>
        <taxon>Metazoa</taxon>
        <taxon>Spiralia</taxon>
        <taxon>Gnathifera</taxon>
        <taxon>Rotifera</taxon>
        <taxon>Eurotatoria</taxon>
        <taxon>Bdelloidea</taxon>
        <taxon>Philodinida</taxon>
        <taxon>Philodinidae</taxon>
        <taxon>Rotaria</taxon>
    </lineage>
</organism>
<dbReference type="EMBL" id="CAJNYD010000072">
    <property type="protein sequence ID" value="CAF3209464.1"/>
    <property type="molecule type" value="Genomic_DNA"/>
</dbReference>
<protein>
    <submittedName>
        <fullName evidence="2">Uncharacterized protein</fullName>
    </submittedName>
</protein>
<feature type="region of interest" description="Disordered" evidence="1">
    <location>
        <begin position="635"/>
        <end position="715"/>
    </location>
</feature>
<evidence type="ECO:0000313" key="3">
    <source>
        <dbReference type="EMBL" id="CAF4490546.1"/>
    </source>
</evidence>
<sequence>MTSHVVCSLFTIDIDCSKKVSYYCRGCLYPLASPQQSTCTVECSMNNRRRSFRNVSELVLCDVKKEISSTAKRYVNLIQEYQNQPRMVLPGDVLNGQIYRNLPSNKSNKLTLMLHADGAPVTKVGGKSLWPIQCTLVEIPPPMRDRADATMILGAWLGGTHPNRDLLWCYIVQQIHDLFKNGIIISTDAGEKLKFNIRAQYATFDLPALAQNCNIIQFNGYDACPDCDIHGIAIGRQVFYPYSATPAAPKTDHDYTTLSIQNTTVTASKGIKGPTPLTKILVFPDQIAIDYMHLVCSGHFKTLITYWEKNLLPGVFDQSSNYLISIILPHSFRYQFIPLVQYSQWKTKMFRDFLLYISPVFACLFLPDTLALHFIHYFLHVGALYAYDDITELNDIENIFNYYYEHIVDYYGEKSQLCTLHLHSHLKEQVLKHGALVYTSCFARESYIGHSLKWCLGKNYILEQFITWYKVDRSLASSNSITLNDIFNVEKLDETYTDKCFIQNYQNKLITCSRQKKIDLTTSRYYSRYSRGFKMFHSRAYTRGDLAMDILPTSYNRVRRSTAGINKRFDEQEYVLVSFPQWNKHSIVPSVSIDIDPLDKQNGSIKTFGSRKNLRIVSTGPKEVMKERASRYAVSAASEEVELVPDEQENNENQDDNYDDDDYSPSITHRMDHESKKRITTGERSKSRIDIISPDVSDPNTTTSSNNMNPQKTPLCNRELNFSRVYTSKVGTKRCHEDNHDESSLSGTDISDDEYDKDLTVVNKSNELQSLLKKPRLKRKKKVGQPVSNVDQPCNGCKILDEEIKQLRKRVDQLEKVIPVIKKFRSKTPITPVNQSNSVGDINGVYANIERVTGINPNQIKSTPNRPTMIMRELIKKCDRIGDKTYLKEHESLFKEFIQMKCIIIDDNMSILWKEIMESLSRQHIDEENNKKKRINKQPFLVSTNTTSQLLQTSANLDGQAMTTAMSSEPPQST</sequence>
<dbReference type="PANTHER" id="PTHR33053">
    <property type="entry name" value="PROTEIN, PUTATIVE-RELATED"/>
    <property type="match status" value="1"/>
</dbReference>
<evidence type="ECO:0000256" key="1">
    <source>
        <dbReference type="SAM" id="MobiDB-lite"/>
    </source>
</evidence>